<feature type="region of interest" description="Disordered" evidence="1">
    <location>
        <begin position="300"/>
        <end position="322"/>
    </location>
</feature>
<evidence type="ECO:0000313" key="4">
    <source>
        <dbReference type="Proteomes" id="UP000054549"/>
    </source>
</evidence>
<evidence type="ECO:0000256" key="1">
    <source>
        <dbReference type="SAM" id="MobiDB-lite"/>
    </source>
</evidence>
<dbReference type="InParanoid" id="A0A0C2WXQ3"/>
<feature type="transmembrane region" description="Helical" evidence="2">
    <location>
        <begin position="199"/>
        <end position="227"/>
    </location>
</feature>
<dbReference type="OrthoDB" id="3346544at2759"/>
<feature type="transmembrane region" description="Helical" evidence="2">
    <location>
        <begin position="121"/>
        <end position="143"/>
    </location>
</feature>
<evidence type="ECO:0000256" key="2">
    <source>
        <dbReference type="SAM" id="Phobius"/>
    </source>
</evidence>
<keyword evidence="2" id="KW-1133">Transmembrane helix</keyword>
<reference evidence="3 4" key="1">
    <citation type="submission" date="2014-04" db="EMBL/GenBank/DDBJ databases">
        <title>Evolutionary Origins and Diversification of the Mycorrhizal Mutualists.</title>
        <authorList>
            <consortium name="DOE Joint Genome Institute"/>
            <consortium name="Mycorrhizal Genomics Consortium"/>
            <person name="Kohler A."/>
            <person name="Kuo A."/>
            <person name="Nagy L.G."/>
            <person name="Floudas D."/>
            <person name="Copeland A."/>
            <person name="Barry K.W."/>
            <person name="Cichocki N."/>
            <person name="Veneault-Fourrey C."/>
            <person name="LaButti K."/>
            <person name="Lindquist E.A."/>
            <person name="Lipzen A."/>
            <person name="Lundell T."/>
            <person name="Morin E."/>
            <person name="Murat C."/>
            <person name="Riley R."/>
            <person name="Ohm R."/>
            <person name="Sun H."/>
            <person name="Tunlid A."/>
            <person name="Henrissat B."/>
            <person name="Grigoriev I.V."/>
            <person name="Hibbett D.S."/>
            <person name="Martin F."/>
        </authorList>
    </citation>
    <scope>NUCLEOTIDE SEQUENCE [LARGE SCALE GENOMIC DNA]</scope>
    <source>
        <strain evidence="3 4">Koide BX008</strain>
    </source>
</reference>
<name>A0A0C2WXQ3_AMAMK</name>
<keyword evidence="4" id="KW-1185">Reference proteome</keyword>
<dbReference type="HOGENOM" id="CLU_044614_1_0_1"/>
<dbReference type="Proteomes" id="UP000054549">
    <property type="component" value="Unassembled WGS sequence"/>
</dbReference>
<protein>
    <submittedName>
        <fullName evidence="3">Uncharacterized protein</fullName>
    </submittedName>
</protein>
<keyword evidence="2" id="KW-0812">Transmembrane</keyword>
<sequence>MVTDIEAKVIALAVQAIMFGLYLATLAHCLRWLVYEDEGWKLRPRNRINWVMLGLTLAIFAFSTADLSISLRMVTASIRGENVVVEIILVITCVMESTMFLMADAILILRCWAIYNKLWRIIFLPLLFWFTSLVCTTLLVYWTSMSILDPHNSAHLTYLWWNAFRIFWASRFATNFYSTGAIIWQMVPLMKEECSDCGYIFATCRAFAESGILYTITSTIILLSVLLTDGLGLPVWLLSAIDFSMAGIVFNLILIRVGQHRAWEKMRGYTLSTDQNSQADPTLSSSLHFRVSFVSSTNHSGSHIQLTHRKPATGSPSTVRSRSREVNELAAVEC</sequence>
<dbReference type="EMBL" id="KN818235">
    <property type="protein sequence ID" value="KIL66577.1"/>
    <property type="molecule type" value="Genomic_DNA"/>
</dbReference>
<organism evidence="3 4">
    <name type="scientific">Amanita muscaria (strain Koide BX008)</name>
    <dbReference type="NCBI Taxonomy" id="946122"/>
    <lineage>
        <taxon>Eukaryota</taxon>
        <taxon>Fungi</taxon>
        <taxon>Dikarya</taxon>
        <taxon>Basidiomycota</taxon>
        <taxon>Agaricomycotina</taxon>
        <taxon>Agaricomycetes</taxon>
        <taxon>Agaricomycetidae</taxon>
        <taxon>Agaricales</taxon>
        <taxon>Pluteineae</taxon>
        <taxon>Amanitaceae</taxon>
        <taxon>Amanita</taxon>
    </lineage>
</organism>
<feature type="transmembrane region" description="Helical" evidence="2">
    <location>
        <begin position="50"/>
        <end position="71"/>
    </location>
</feature>
<feature type="transmembrane region" description="Helical" evidence="2">
    <location>
        <begin position="83"/>
        <end position="109"/>
    </location>
</feature>
<dbReference type="AlphaFoldDB" id="A0A0C2WXQ3"/>
<proteinExistence type="predicted"/>
<gene>
    <name evidence="3" type="ORF">M378DRAFT_123733</name>
</gene>
<accession>A0A0C2WXQ3</accession>
<feature type="transmembrane region" description="Helical" evidence="2">
    <location>
        <begin position="163"/>
        <end position="187"/>
    </location>
</feature>
<feature type="transmembrane region" description="Helical" evidence="2">
    <location>
        <begin position="12"/>
        <end position="30"/>
    </location>
</feature>
<keyword evidence="2" id="KW-0472">Membrane</keyword>
<evidence type="ECO:0000313" key="3">
    <source>
        <dbReference type="EMBL" id="KIL66577.1"/>
    </source>
</evidence>
<feature type="transmembrane region" description="Helical" evidence="2">
    <location>
        <begin position="233"/>
        <end position="257"/>
    </location>
</feature>